<dbReference type="RefSeq" id="WP_310913718.1">
    <property type="nucleotide sequence ID" value="NZ_JAVLVT010000010.1"/>
</dbReference>
<proteinExistence type="predicted"/>
<evidence type="ECO:0000313" key="2">
    <source>
        <dbReference type="EMBL" id="MDS1272149.1"/>
    </source>
</evidence>
<comment type="caution">
    <text evidence="2">The sequence shown here is derived from an EMBL/GenBank/DDBJ whole genome shotgun (WGS) entry which is preliminary data.</text>
</comment>
<feature type="region of interest" description="Disordered" evidence="1">
    <location>
        <begin position="61"/>
        <end position="86"/>
    </location>
</feature>
<keyword evidence="3" id="KW-1185">Reference proteome</keyword>
<accession>A0ABU2HC20</accession>
<protein>
    <recommendedName>
        <fullName evidence="4">Secreted protein</fullName>
    </recommendedName>
</protein>
<evidence type="ECO:0008006" key="4">
    <source>
        <dbReference type="Google" id="ProtNLM"/>
    </source>
</evidence>
<gene>
    <name evidence="2" type="ORF">RIF23_17810</name>
</gene>
<evidence type="ECO:0000313" key="3">
    <source>
        <dbReference type="Proteomes" id="UP001250214"/>
    </source>
</evidence>
<feature type="region of interest" description="Disordered" evidence="1">
    <location>
        <begin position="195"/>
        <end position="220"/>
    </location>
</feature>
<dbReference type="Proteomes" id="UP001250214">
    <property type="component" value="Unassembled WGS sequence"/>
</dbReference>
<feature type="compositionally biased region" description="Basic and acidic residues" evidence="1">
    <location>
        <begin position="206"/>
        <end position="220"/>
    </location>
</feature>
<sequence>MSHSGTSHGTTGAAPRGAAGAAATTVAALLAVVLAPPAAPEPGPVDGDDWIELSLDEAQRASVATSAAQQRRASPPGPQRPATGEVSVPEGLITFPARELPHATEALGVAVEPGPGAGSARATPDAEDAELLVEARGARRDGGWSEWRSVPPERAVTPDGGMVTLPLRSERVQVRLAVDVDVTDVEGGSAQVSAVRIRPEPEDEAEGRGESVEAEPEHRSPYSARLFATRIGLVGATTANGHTVGSEDYFVALPSRRGLAERNSGNYTVRVCAESTQRCIYVPVWDVGPWNISDDHWNLDRENWVDLPRGLPQAQAAYLDDYNGGQDGFGRTVRNPAGIDLADGAFRTGLDLPTNSWVDVDYLWTGDYQHRGEVRTESRSDPVVLRSAADLSADDVGRAAHSAHVDIECRTTGTSVRGPDGVSTLWYRIGPDNYLPATFVDLVPADSERDPDPEADPDDLRIADCEQE</sequence>
<dbReference type="EMBL" id="JAVLVT010000010">
    <property type="protein sequence ID" value="MDS1272149.1"/>
    <property type="molecule type" value="Genomic_DNA"/>
</dbReference>
<feature type="compositionally biased region" description="Polar residues" evidence="1">
    <location>
        <begin position="62"/>
        <end position="72"/>
    </location>
</feature>
<name>A0ABU2HC20_9ACTN</name>
<feature type="compositionally biased region" description="Low complexity" evidence="1">
    <location>
        <begin position="10"/>
        <end position="21"/>
    </location>
</feature>
<feature type="compositionally biased region" description="Basic and acidic residues" evidence="1">
    <location>
        <begin position="446"/>
        <end position="468"/>
    </location>
</feature>
<feature type="region of interest" description="Disordered" evidence="1">
    <location>
        <begin position="444"/>
        <end position="468"/>
    </location>
</feature>
<reference evidence="3" key="1">
    <citation type="submission" date="2023-07" db="EMBL/GenBank/DDBJ databases">
        <title>Novel species in the genus Lipingzhangella isolated from Sambhar Salt Lake.</title>
        <authorList>
            <person name="Jiya N."/>
            <person name="Kajale S."/>
            <person name="Sharma A."/>
        </authorList>
    </citation>
    <scope>NUCLEOTIDE SEQUENCE [LARGE SCALE GENOMIC DNA]</scope>
    <source>
        <strain evidence="3">LS1_29</strain>
    </source>
</reference>
<organism evidence="2 3">
    <name type="scientific">Lipingzhangella rawalii</name>
    <dbReference type="NCBI Taxonomy" id="2055835"/>
    <lineage>
        <taxon>Bacteria</taxon>
        <taxon>Bacillati</taxon>
        <taxon>Actinomycetota</taxon>
        <taxon>Actinomycetes</taxon>
        <taxon>Streptosporangiales</taxon>
        <taxon>Nocardiopsidaceae</taxon>
        <taxon>Lipingzhangella</taxon>
    </lineage>
</organism>
<evidence type="ECO:0000256" key="1">
    <source>
        <dbReference type="SAM" id="MobiDB-lite"/>
    </source>
</evidence>
<feature type="region of interest" description="Disordered" evidence="1">
    <location>
        <begin position="1"/>
        <end position="21"/>
    </location>
</feature>